<dbReference type="EMBL" id="JAAZON010000538">
    <property type="protein sequence ID" value="NMC63835.1"/>
    <property type="molecule type" value="Genomic_DNA"/>
</dbReference>
<sequence>MEFRDLVIVLSDFGLWEKVAGCYEGEDYLGDDFLEEHIRKYSTSVFGKGKYSIRTDKNPEPGINCLASNVRVLQPVTSSGENDQMTMMN</sequence>
<proteinExistence type="predicted"/>
<organism evidence="1 2">
    <name type="scientific">SAR324 cluster bacterium</name>
    <dbReference type="NCBI Taxonomy" id="2024889"/>
    <lineage>
        <taxon>Bacteria</taxon>
        <taxon>Deltaproteobacteria</taxon>
        <taxon>SAR324 cluster</taxon>
    </lineage>
</organism>
<reference evidence="1 2" key="1">
    <citation type="journal article" date="2020" name="Biotechnol. Biofuels">
        <title>New insights from the biogas microbiome by comprehensive genome-resolved metagenomics of nearly 1600 species originating from multiple anaerobic digesters.</title>
        <authorList>
            <person name="Campanaro S."/>
            <person name="Treu L."/>
            <person name="Rodriguez-R L.M."/>
            <person name="Kovalovszki A."/>
            <person name="Ziels R.M."/>
            <person name="Maus I."/>
            <person name="Zhu X."/>
            <person name="Kougias P.G."/>
            <person name="Basile A."/>
            <person name="Luo G."/>
            <person name="Schluter A."/>
            <person name="Konstantinidis K.T."/>
            <person name="Angelidaki I."/>
        </authorList>
    </citation>
    <scope>NUCLEOTIDE SEQUENCE [LARGE SCALE GENOMIC DNA]</scope>
    <source>
        <strain evidence="1">AS27yjCOA_65</strain>
    </source>
</reference>
<comment type="caution">
    <text evidence="1">The sequence shown here is derived from an EMBL/GenBank/DDBJ whole genome shotgun (WGS) entry which is preliminary data.</text>
</comment>
<evidence type="ECO:0000313" key="2">
    <source>
        <dbReference type="Proteomes" id="UP000524246"/>
    </source>
</evidence>
<dbReference type="Proteomes" id="UP000524246">
    <property type="component" value="Unassembled WGS sequence"/>
</dbReference>
<evidence type="ECO:0000313" key="1">
    <source>
        <dbReference type="EMBL" id="NMC63835.1"/>
    </source>
</evidence>
<protein>
    <submittedName>
        <fullName evidence="1">Uncharacterized protein</fullName>
    </submittedName>
</protein>
<name>A0A7X9IKL8_9DELT</name>
<accession>A0A7X9IKL8</accession>
<gene>
    <name evidence="1" type="ORF">GYA55_11790</name>
</gene>
<dbReference type="AlphaFoldDB" id="A0A7X9IKL8"/>